<keyword evidence="2" id="KW-1185">Reference proteome</keyword>
<dbReference type="EMBL" id="QRDW01000002">
    <property type="protein sequence ID" value="RED52367.1"/>
    <property type="molecule type" value="Genomic_DNA"/>
</dbReference>
<dbReference type="OrthoDB" id="8480100at2"/>
<reference evidence="1 2" key="1">
    <citation type="submission" date="2018-07" db="EMBL/GenBank/DDBJ databases">
        <title>Genomic Encyclopedia of Type Strains, Phase III (KMG-III): the genomes of soil and plant-associated and newly described type strains.</title>
        <authorList>
            <person name="Whitman W."/>
        </authorList>
    </citation>
    <scope>NUCLEOTIDE SEQUENCE [LARGE SCALE GENOMIC DNA]</scope>
    <source>
        <strain evidence="1 2">CECT 8488</strain>
    </source>
</reference>
<evidence type="ECO:0000313" key="1">
    <source>
        <dbReference type="EMBL" id="RED52367.1"/>
    </source>
</evidence>
<gene>
    <name evidence="1" type="ORF">DFP90_102388</name>
</gene>
<dbReference type="RefSeq" id="WP_115935904.1">
    <property type="nucleotide sequence ID" value="NZ_QRDW01000002.1"/>
</dbReference>
<evidence type="ECO:0000313" key="2">
    <source>
        <dbReference type="Proteomes" id="UP000256845"/>
    </source>
</evidence>
<dbReference type="AlphaFoldDB" id="A0A3D9HS94"/>
<protein>
    <submittedName>
        <fullName evidence="1">Uncharacterized protein</fullName>
    </submittedName>
</protein>
<dbReference type="Proteomes" id="UP000256845">
    <property type="component" value="Unassembled WGS sequence"/>
</dbReference>
<name>A0A3D9HS94_9PROT</name>
<sequence length="111" mass="13095">MANKNISPPAGRERRQRLIEFIESDIQYDLRWAAFLIKRARIASINAGYYWEGPGNTHYIRVTGQGVILEPLYRQYPDNMELSLESFIAILENWKETREKMVKPANRKRQP</sequence>
<accession>A0A3D9HS94</accession>
<proteinExistence type="predicted"/>
<organism evidence="1 2">
    <name type="scientific">Aestuariispira insulae</name>
    <dbReference type="NCBI Taxonomy" id="1461337"/>
    <lineage>
        <taxon>Bacteria</taxon>
        <taxon>Pseudomonadati</taxon>
        <taxon>Pseudomonadota</taxon>
        <taxon>Alphaproteobacteria</taxon>
        <taxon>Rhodospirillales</taxon>
        <taxon>Kiloniellaceae</taxon>
        <taxon>Aestuariispira</taxon>
    </lineage>
</organism>
<comment type="caution">
    <text evidence="1">The sequence shown here is derived from an EMBL/GenBank/DDBJ whole genome shotgun (WGS) entry which is preliminary data.</text>
</comment>